<gene>
    <name evidence="1" type="ORF">UFOPK3957_00997</name>
</gene>
<organism evidence="1">
    <name type="scientific">freshwater metagenome</name>
    <dbReference type="NCBI Taxonomy" id="449393"/>
    <lineage>
        <taxon>unclassified sequences</taxon>
        <taxon>metagenomes</taxon>
        <taxon>ecological metagenomes</taxon>
    </lineage>
</organism>
<dbReference type="EMBL" id="CAFBOM010000159">
    <property type="protein sequence ID" value="CAB4990862.1"/>
    <property type="molecule type" value="Genomic_DNA"/>
</dbReference>
<name>A0A6J7NJD6_9ZZZZ</name>
<sequence length="117" mass="12414">MSTEVMSELMQLDLPAPVAPATRMWGIFARFAQTKPPSTSLPSAATIGCCSPFAAWLRRTSPRSTSSRSVFGISIPIAFFPGIGLRIRTSALATAYAMFLLSAVTRSTLTLGPSSIS</sequence>
<proteinExistence type="predicted"/>
<protein>
    <submittedName>
        <fullName evidence="1">Unannotated protein</fullName>
    </submittedName>
</protein>
<reference evidence="1" key="1">
    <citation type="submission" date="2020-05" db="EMBL/GenBank/DDBJ databases">
        <authorList>
            <person name="Chiriac C."/>
            <person name="Salcher M."/>
            <person name="Ghai R."/>
            <person name="Kavagutti S V."/>
        </authorList>
    </citation>
    <scope>NUCLEOTIDE SEQUENCE</scope>
</reference>
<evidence type="ECO:0000313" key="1">
    <source>
        <dbReference type="EMBL" id="CAB4990862.1"/>
    </source>
</evidence>
<accession>A0A6J7NJD6</accession>
<dbReference type="AlphaFoldDB" id="A0A6J7NJD6"/>